<protein>
    <recommendedName>
        <fullName evidence="2">cysteine-S-conjugate beta-lyase</fullName>
        <ecNumber evidence="2">4.4.1.13</ecNumber>
    </recommendedName>
</protein>
<dbReference type="Gene3D" id="3.90.1150.10">
    <property type="entry name" value="Aspartate Aminotransferase, domain 1"/>
    <property type="match status" value="1"/>
</dbReference>
<reference evidence="9" key="1">
    <citation type="submission" date="2020-05" db="EMBL/GenBank/DDBJ databases">
        <authorList>
            <person name="Chiriac C."/>
            <person name="Salcher M."/>
            <person name="Ghai R."/>
            <person name="Kavagutti S V."/>
        </authorList>
    </citation>
    <scope>NUCLEOTIDE SEQUENCE</scope>
</reference>
<dbReference type="EMBL" id="CAFBPI010000007">
    <property type="protein sequence ID" value="CAB5005965.1"/>
    <property type="molecule type" value="Genomic_DNA"/>
</dbReference>
<dbReference type="SUPFAM" id="SSF53383">
    <property type="entry name" value="PLP-dependent transferases"/>
    <property type="match status" value="1"/>
</dbReference>
<comment type="cofactor">
    <cofactor evidence="1">
        <name>pyridoxal 5'-phosphate</name>
        <dbReference type="ChEBI" id="CHEBI:597326"/>
    </cofactor>
</comment>
<dbReference type="EMBL" id="CAEZUD010000006">
    <property type="protein sequence ID" value="CAB4584651.1"/>
    <property type="molecule type" value="Genomic_DNA"/>
</dbReference>
<gene>
    <name evidence="7" type="ORF">UFOPK1380_00022</name>
    <name evidence="8" type="ORF">UFOPK1778_00245</name>
    <name evidence="9" type="ORF">UFOPK2689_00418</name>
    <name evidence="10" type="ORF">UFOPK3555_00054</name>
    <name evidence="11" type="ORF">UFOPK4095_00195</name>
</gene>
<dbReference type="InterPro" id="IPR015422">
    <property type="entry name" value="PyrdxlP-dep_Trfase_small"/>
</dbReference>
<evidence type="ECO:0000256" key="5">
    <source>
        <dbReference type="ARBA" id="ARBA00037974"/>
    </source>
</evidence>
<dbReference type="InterPro" id="IPR004839">
    <property type="entry name" value="Aminotransferase_I/II_large"/>
</dbReference>
<comment type="similarity">
    <text evidence="5">Belongs to the class-II pyridoxal-phosphate-dependent aminotransferase family. MalY/PatB cystathionine beta-lyase subfamily.</text>
</comment>
<organism evidence="9">
    <name type="scientific">freshwater metagenome</name>
    <dbReference type="NCBI Taxonomy" id="449393"/>
    <lineage>
        <taxon>unclassified sequences</taxon>
        <taxon>metagenomes</taxon>
        <taxon>ecological metagenomes</taxon>
    </lineage>
</organism>
<dbReference type="InterPro" id="IPR051798">
    <property type="entry name" value="Class-II_PLP-Dep_Aminotrans"/>
</dbReference>
<evidence type="ECO:0000313" key="10">
    <source>
        <dbReference type="EMBL" id="CAB4887714.1"/>
    </source>
</evidence>
<name>A0A6J6RCN2_9ZZZZ</name>
<evidence type="ECO:0000256" key="4">
    <source>
        <dbReference type="ARBA" id="ARBA00023239"/>
    </source>
</evidence>
<sequence length="384" mass="42262">MDRVDGLPLGQLHKRVSAKWREFPADVLPLPVAEMDFEIALPIRELLTGMVARSDTGYLGAVPELAANFSAFAKSRWNWSVESEQIFTCTDVGVGMVEMARTIVSPGDRILVNSPVYHNFYNWIIELKCEMVDAPLVSSENDALHFVLDIDGIEKAYASGVKIHFLCNPHNPTGSLFSREELSQLADLAKKYGVYIFSDEIHAPIVYEKGAFHPFLSISDNAREVGVCVTSASKAWNLAGLKCAMIITGSSRIKALADSMPLSVHWRASLFGAFAAATAYTCTDWLDSALSTLDRNRRYLKTLLNDSLPLVGYRIPDCSYLAWLDVSAHNLGENPAEHFLTQGKVAFNAGSIFGPSGAQFVRLNFATSEAILEEAIFRMAASVR</sequence>
<evidence type="ECO:0000313" key="11">
    <source>
        <dbReference type="EMBL" id="CAB5005965.1"/>
    </source>
</evidence>
<dbReference type="GO" id="GO:0030170">
    <property type="term" value="F:pyridoxal phosphate binding"/>
    <property type="evidence" value="ECO:0007669"/>
    <property type="project" value="InterPro"/>
</dbReference>
<feature type="domain" description="Aminotransferase class I/classII large" evidence="6">
    <location>
        <begin position="62"/>
        <end position="376"/>
    </location>
</feature>
<accession>A0A6J6RCN2</accession>
<evidence type="ECO:0000256" key="2">
    <source>
        <dbReference type="ARBA" id="ARBA00012224"/>
    </source>
</evidence>
<evidence type="ECO:0000256" key="3">
    <source>
        <dbReference type="ARBA" id="ARBA00022898"/>
    </source>
</evidence>
<evidence type="ECO:0000313" key="9">
    <source>
        <dbReference type="EMBL" id="CAB4719238.1"/>
    </source>
</evidence>
<dbReference type="Pfam" id="PF00155">
    <property type="entry name" value="Aminotran_1_2"/>
    <property type="match status" value="1"/>
</dbReference>
<dbReference type="PANTHER" id="PTHR43525:SF2">
    <property type="entry name" value="CYSTATHIONINE BETA-LYASE-RELATED"/>
    <property type="match status" value="1"/>
</dbReference>
<evidence type="ECO:0000313" key="8">
    <source>
        <dbReference type="EMBL" id="CAB4584651.1"/>
    </source>
</evidence>
<proteinExistence type="inferred from homology"/>
<dbReference type="InterPro" id="IPR015424">
    <property type="entry name" value="PyrdxlP-dep_Trfase"/>
</dbReference>
<evidence type="ECO:0000259" key="6">
    <source>
        <dbReference type="Pfam" id="PF00155"/>
    </source>
</evidence>
<dbReference type="GO" id="GO:0047804">
    <property type="term" value="F:cysteine-S-conjugate beta-lyase activity"/>
    <property type="evidence" value="ECO:0007669"/>
    <property type="project" value="UniProtKB-EC"/>
</dbReference>
<keyword evidence="3" id="KW-0663">Pyridoxal phosphate</keyword>
<dbReference type="PANTHER" id="PTHR43525">
    <property type="entry name" value="PROTEIN MALY"/>
    <property type="match status" value="1"/>
</dbReference>
<evidence type="ECO:0000256" key="1">
    <source>
        <dbReference type="ARBA" id="ARBA00001933"/>
    </source>
</evidence>
<dbReference type="CDD" id="cd00609">
    <property type="entry name" value="AAT_like"/>
    <property type="match status" value="1"/>
</dbReference>
<dbReference type="EMBL" id="CAFBME010000002">
    <property type="protein sequence ID" value="CAB4887714.1"/>
    <property type="molecule type" value="Genomic_DNA"/>
</dbReference>
<dbReference type="AlphaFoldDB" id="A0A6J6RCN2"/>
<dbReference type="EC" id="4.4.1.13" evidence="2"/>
<dbReference type="InterPro" id="IPR015421">
    <property type="entry name" value="PyrdxlP-dep_Trfase_major"/>
</dbReference>
<evidence type="ECO:0000313" key="7">
    <source>
        <dbReference type="EMBL" id="CAB4529423.1"/>
    </source>
</evidence>
<dbReference type="Gene3D" id="3.40.640.10">
    <property type="entry name" value="Type I PLP-dependent aspartate aminotransferase-like (Major domain)"/>
    <property type="match status" value="1"/>
</dbReference>
<keyword evidence="4" id="KW-0456">Lyase</keyword>
<dbReference type="EMBL" id="CAEZSC010000001">
    <property type="protein sequence ID" value="CAB4529423.1"/>
    <property type="molecule type" value="Genomic_DNA"/>
</dbReference>
<dbReference type="EMBL" id="CAEZYL010000015">
    <property type="protein sequence ID" value="CAB4719238.1"/>
    <property type="molecule type" value="Genomic_DNA"/>
</dbReference>